<dbReference type="HOGENOM" id="CLU_000288_81_1_1"/>
<dbReference type="GO" id="GO:0050684">
    <property type="term" value="P:regulation of mRNA processing"/>
    <property type="evidence" value="ECO:0007669"/>
    <property type="project" value="TreeGrafter"/>
</dbReference>
<dbReference type="KEGG" id="act:ACLA_092430"/>
<dbReference type="EC" id="2.7.11.1" evidence="1"/>
<evidence type="ECO:0000259" key="9">
    <source>
        <dbReference type="PROSITE" id="PS50011"/>
    </source>
</evidence>
<evidence type="ECO:0000256" key="3">
    <source>
        <dbReference type="ARBA" id="ARBA00022679"/>
    </source>
</evidence>
<feature type="domain" description="Protein kinase" evidence="9">
    <location>
        <begin position="116"/>
        <end position="456"/>
    </location>
</feature>
<dbReference type="InterPro" id="IPR011009">
    <property type="entry name" value="Kinase-like_dom_sf"/>
</dbReference>
<dbReference type="VEuPathDB" id="FungiDB:ACLA_092430"/>
<keyword evidence="3" id="KW-0808">Transferase</keyword>
<name>A1CF96_ASPCL</name>
<dbReference type="EMBL" id="DS027052">
    <property type="protein sequence ID" value="EAW11545.1"/>
    <property type="molecule type" value="Genomic_DNA"/>
</dbReference>
<dbReference type="PROSITE" id="PS50011">
    <property type="entry name" value="PROTEIN_KINASE_DOM"/>
    <property type="match status" value="1"/>
</dbReference>
<organism evidence="10 11">
    <name type="scientific">Aspergillus clavatus (strain ATCC 1007 / CBS 513.65 / DSM 816 / NCTC 3887 / NRRL 1 / QM 1276 / 107)</name>
    <dbReference type="NCBI Taxonomy" id="344612"/>
    <lineage>
        <taxon>Eukaryota</taxon>
        <taxon>Fungi</taxon>
        <taxon>Dikarya</taxon>
        <taxon>Ascomycota</taxon>
        <taxon>Pezizomycotina</taxon>
        <taxon>Eurotiomycetes</taxon>
        <taxon>Eurotiomycetidae</taxon>
        <taxon>Eurotiales</taxon>
        <taxon>Aspergillaceae</taxon>
        <taxon>Aspergillus</taxon>
        <taxon>Aspergillus subgen. Fumigati</taxon>
    </lineage>
</organism>
<evidence type="ECO:0000313" key="11">
    <source>
        <dbReference type="Proteomes" id="UP000006701"/>
    </source>
</evidence>
<dbReference type="PANTHER" id="PTHR47634">
    <property type="entry name" value="PROTEIN KINASE DOMAIN-CONTAINING PROTEIN-RELATED"/>
    <property type="match status" value="1"/>
</dbReference>
<evidence type="ECO:0000256" key="5">
    <source>
        <dbReference type="ARBA" id="ARBA00022777"/>
    </source>
</evidence>
<dbReference type="RefSeq" id="XP_001272971.1">
    <property type="nucleotide sequence ID" value="XM_001272970.1"/>
</dbReference>
<protein>
    <recommendedName>
        <fullName evidence="1">non-specific serine/threonine protein kinase</fullName>
        <ecNumber evidence="1">2.7.11.1</ecNumber>
    </recommendedName>
</protein>
<reference evidence="10 11" key="1">
    <citation type="journal article" date="2008" name="PLoS Genet.">
        <title>Genomic islands in the pathogenic filamentous fungus Aspergillus fumigatus.</title>
        <authorList>
            <person name="Fedorova N.D."/>
            <person name="Khaldi N."/>
            <person name="Joardar V.S."/>
            <person name="Maiti R."/>
            <person name="Amedeo P."/>
            <person name="Anderson M.J."/>
            <person name="Crabtree J."/>
            <person name="Silva J.C."/>
            <person name="Badger J.H."/>
            <person name="Albarraq A."/>
            <person name="Angiuoli S."/>
            <person name="Bussey H."/>
            <person name="Bowyer P."/>
            <person name="Cotty P.J."/>
            <person name="Dyer P.S."/>
            <person name="Egan A."/>
            <person name="Galens K."/>
            <person name="Fraser-Liggett C.M."/>
            <person name="Haas B.J."/>
            <person name="Inman J.M."/>
            <person name="Kent R."/>
            <person name="Lemieux S."/>
            <person name="Malavazi I."/>
            <person name="Orvis J."/>
            <person name="Roemer T."/>
            <person name="Ronning C.M."/>
            <person name="Sundaram J.P."/>
            <person name="Sutton G."/>
            <person name="Turner G."/>
            <person name="Venter J.C."/>
            <person name="White O.R."/>
            <person name="Whitty B.R."/>
            <person name="Youngman P."/>
            <person name="Wolfe K.H."/>
            <person name="Goldman G.H."/>
            <person name="Wortman J.R."/>
            <person name="Jiang B."/>
            <person name="Denning D.W."/>
            <person name="Nierman W.C."/>
        </authorList>
    </citation>
    <scope>NUCLEOTIDE SEQUENCE [LARGE SCALE GENOMIC DNA]</scope>
    <source>
        <strain evidence="11">ATCC 1007 / CBS 513.65 / DSM 816 / NCTC 3887 / NRRL 1</strain>
    </source>
</reference>
<sequence length="463" mass="52590">MLLGALKMIFILRNIWPPGPSIDAIRINTRIEGILCLRCRVRMPLWTAITSSFKSFSTRAPGGTRVSETWENATLFPSNGFKVIGADQLIEEEELPDYQADRFYPVRLGDVFQNRYQAVAKLGFGSSSTSWLARDLRDHQYVTLKVNVHTSLVHRELPVYSHIASRMVGDLHRGQGNIRRLLDSFEIAGVYGRHLVLVFEAAQMSLRDMKMVFRQEGFEEDFVRGAITELLQALDFLHTHGEVVHTDVHPGNLLLGAYDNQLFQKFEEKEFASPVPRKLISSARTIYLSRLMRPKEGPMLLSDFGEARIGPGPHGGDIMPLEYRAPETLLYIGWSYPVDIWSVGLAAWDLIEPRKLFTARDDDGDLYDAAHLAQLIAALGPPPPDYLAKNSERRAEFWDEQGNWLGLAPIPHGRTMEALETRLENKSDFLRFIRRALTWIPGERATAKELLQDPWLTGEVPRN</sequence>
<dbReference type="GO" id="GO:0000245">
    <property type="term" value="P:spliceosomal complex assembly"/>
    <property type="evidence" value="ECO:0007669"/>
    <property type="project" value="TreeGrafter"/>
</dbReference>
<evidence type="ECO:0000256" key="2">
    <source>
        <dbReference type="ARBA" id="ARBA00022527"/>
    </source>
</evidence>
<evidence type="ECO:0000256" key="8">
    <source>
        <dbReference type="ARBA" id="ARBA00048679"/>
    </source>
</evidence>
<dbReference type="Gene3D" id="3.30.200.20">
    <property type="entry name" value="Phosphorylase Kinase, domain 1"/>
    <property type="match status" value="1"/>
</dbReference>
<evidence type="ECO:0000256" key="7">
    <source>
        <dbReference type="ARBA" id="ARBA00047899"/>
    </source>
</evidence>
<keyword evidence="4" id="KW-0547">Nucleotide-binding</keyword>
<dbReference type="PANTHER" id="PTHR47634:SF24">
    <property type="entry name" value="SRSF PROTEIN KINASE 3-LIKE ISOFORM X1"/>
    <property type="match status" value="1"/>
</dbReference>
<dbReference type="OMA" id="HTSLVHR"/>
<dbReference type="GO" id="GO:0005524">
    <property type="term" value="F:ATP binding"/>
    <property type="evidence" value="ECO:0007669"/>
    <property type="project" value="UniProtKB-KW"/>
</dbReference>
<comment type="catalytic activity">
    <reaction evidence="7">
        <text>L-threonyl-[protein] + ATP = O-phospho-L-threonyl-[protein] + ADP + H(+)</text>
        <dbReference type="Rhea" id="RHEA:46608"/>
        <dbReference type="Rhea" id="RHEA-COMP:11060"/>
        <dbReference type="Rhea" id="RHEA-COMP:11605"/>
        <dbReference type="ChEBI" id="CHEBI:15378"/>
        <dbReference type="ChEBI" id="CHEBI:30013"/>
        <dbReference type="ChEBI" id="CHEBI:30616"/>
        <dbReference type="ChEBI" id="CHEBI:61977"/>
        <dbReference type="ChEBI" id="CHEBI:456216"/>
        <dbReference type="EC" id="2.7.11.1"/>
    </reaction>
</comment>
<keyword evidence="5 10" id="KW-0418">Kinase</keyword>
<keyword evidence="2" id="KW-0723">Serine/threonine-protein kinase</keyword>
<gene>
    <name evidence="10" type="ORF">ACLA_092430</name>
</gene>
<dbReference type="GO" id="GO:0005737">
    <property type="term" value="C:cytoplasm"/>
    <property type="evidence" value="ECO:0007669"/>
    <property type="project" value="TreeGrafter"/>
</dbReference>
<dbReference type="OrthoDB" id="5979581at2759"/>
<keyword evidence="11" id="KW-1185">Reference proteome</keyword>
<dbReference type="Pfam" id="PF00069">
    <property type="entry name" value="Pkinase"/>
    <property type="match status" value="1"/>
</dbReference>
<dbReference type="eggNOG" id="KOG1290">
    <property type="taxonomic scope" value="Eukaryota"/>
</dbReference>
<accession>A1CF96</accession>
<dbReference type="InterPro" id="IPR000719">
    <property type="entry name" value="Prot_kinase_dom"/>
</dbReference>
<evidence type="ECO:0000256" key="4">
    <source>
        <dbReference type="ARBA" id="ARBA00022741"/>
    </source>
</evidence>
<dbReference type="SMART" id="SM00220">
    <property type="entry name" value="S_TKc"/>
    <property type="match status" value="1"/>
</dbReference>
<evidence type="ECO:0000313" key="10">
    <source>
        <dbReference type="EMBL" id="EAW11545.1"/>
    </source>
</evidence>
<dbReference type="SUPFAM" id="SSF56112">
    <property type="entry name" value="Protein kinase-like (PK-like)"/>
    <property type="match status" value="1"/>
</dbReference>
<evidence type="ECO:0000256" key="1">
    <source>
        <dbReference type="ARBA" id="ARBA00012513"/>
    </source>
</evidence>
<dbReference type="GO" id="GO:0004674">
    <property type="term" value="F:protein serine/threonine kinase activity"/>
    <property type="evidence" value="ECO:0007669"/>
    <property type="project" value="UniProtKB-KW"/>
</dbReference>
<dbReference type="GeneID" id="4705224"/>
<evidence type="ECO:0000256" key="6">
    <source>
        <dbReference type="ARBA" id="ARBA00022840"/>
    </source>
</evidence>
<dbReference type="Gene3D" id="1.10.510.10">
    <property type="entry name" value="Transferase(Phosphotransferase) domain 1"/>
    <property type="match status" value="1"/>
</dbReference>
<dbReference type="InterPro" id="IPR051334">
    <property type="entry name" value="SRPK"/>
</dbReference>
<dbReference type="GO" id="GO:0005634">
    <property type="term" value="C:nucleus"/>
    <property type="evidence" value="ECO:0007669"/>
    <property type="project" value="TreeGrafter"/>
</dbReference>
<comment type="catalytic activity">
    <reaction evidence="8">
        <text>L-seryl-[protein] + ATP = O-phospho-L-seryl-[protein] + ADP + H(+)</text>
        <dbReference type="Rhea" id="RHEA:17989"/>
        <dbReference type="Rhea" id="RHEA-COMP:9863"/>
        <dbReference type="Rhea" id="RHEA-COMP:11604"/>
        <dbReference type="ChEBI" id="CHEBI:15378"/>
        <dbReference type="ChEBI" id="CHEBI:29999"/>
        <dbReference type="ChEBI" id="CHEBI:30616"/>
        <dbReference type="ChEBI" id="CHEBI:83421"/>
        <dbReference type="ChEBI" id="CHEBI:456216"/>
        <dbReference type="EC" id="2.7.11.1"/>
    </reaction>
</comment>
<dbReference type="AlphaFoldDB" id="A1CF96"/>
<proteinExistence type="predicted"/>
<dbReference type="Proteomes" id="UP000006701">
    <property type="component" value="Unassembled WGS sequence"/>
</dbReference>
<keyword evidence="6" id="KW-0067">ATP-binding</keyword>